<evidence type="ECO:0008006" key="5">
    <source>
        <dbReference type="Google" id="ProtNLM"/>
    </source>
</evidence>
<feature type="chain" id="PRO_5002536828" description="Big-1 domain-containing protein" evidence="2">
    <location>
        <begin position="24"/>
        <end position="623"/>
    </location>
</feature>
<evidence type="ECO:0000313" key="4">
    <source>
        <dbReference type="Proteomes" id="UP000034543"/>
    </source>
</evidence>
<feature type="signal peptide" evidence="2">
    <location>
        <begin position="1"/>
        <end position="23"/>
    </location>
</feature>
<reference evidence="3 4" key="1">
    <citation type="journal article" date="2015" name="Nature">
        <title>rRNA introns, odd ribosomes, and small enigmatic genomes across a large radiation of phyla.</title>
        <authorList>
            <person name="Brown C.T."/>
            <person name="Hug L.A."/>
            <person name="Thomas B.C."/>
            <person name="Sharon I."/>
            <person name="Castelle C.J."/>
            <person name="Singh A."/>
            <person name="Wilkins M.J."/>
            <person name="Williams K.H."/>
            <person name="Banfield J.F."/>
        </authorList>
    </citation>
    <scope>NUCLEOTIDE SEQUENCE [LARGE SCALE GENOMIC DNA]</scope>
</reference>
<dbReference type="SUPFAM" id="SSF63825">
    <property type="entry name" value="YWTD domain"/>
    <property type="match status" value="1"/>
</dbReference>
<dbReference type="InterPro" id="IPR013783">
    <property type="entry name" value="Ig-like_fold"/>
</dbReference>
<comment type="caution">
    <text evidence="3">The sequence shown here is derived from an EMBL/GenBank/DDBJ whole genome shotgun (WGS) entry which is preliminary data.</text>
</comment>
<accession>A0A0G1EJI6</accession>
<name>A0A0G1EJI6_9BACT</name>
<feature type="region of interest" description="Disordered" evidence="1">
    <location>
        <begin position="507"/>
        <end position="530"/>
    </location>
</feature>
<evidence type="ECO:0000256" key="2">
    <source>
        <dbReference type="SAM" id="SignalP"/>
    </source>
</evidence>
<evidence type="ECO:0000256" key="1">
    <source>
        <dbReference type="SAM" id="MobiDB-lite"/>
    </source>
</evidence>
<dbReference type="Proteomes" id="UP000034543">
    <property type="component" value="Unassembled WGS sequence"/>
</dbReference>
<dbReference type="STRING" id="1618436.UV59_C0047G0003"/>
<proteinExistence type="predicted"/>
<evidence type="ECO:0000313" key="3">
    <source>
        <dbReference type="EMBL" id="KKS83181.1"/>
    </source>
</evidence>
<dbReference type="InterPro" id="IPR008964">
    <property type="entry name" value="Invasin/intimin_cell_adhesion"/>
</dbReference>
<keyword evidence="2" id="KW-0732">Signal</keyword>
<organism evidence="3 4">
    <name type="scientific">Candidatus Gottesmanbacteria bacterium GW2011_GWA1_43_11</name>
    <dbReference type="NCBI Taxonomy" id="1618436"/>
    <lineage>
        <taxon>Bacteria</taxon>
        <taxon>Candidatus Gottesmaniibacteriota</taxon>
    </lineage>
</organism>
<protein>
    <recommendedName>
        <fullName evidence="5">Big-1 domain-containing protein</fullName>
    </recommendedName>
</protein>
<sequence length="623" mass="64936">MKKVYFVGVFILALTLFVGKTFAAPGDQRAPGPILAANGCGENNGVGVAFDGENVLFTCQEAAIRKTDINGTNLGSVATIDGANNPLSLDAIAWDRTNGILWGGNTDAGSCNIWSVDMTTGVGTHTFSFNAPNCNVVFFDGITVDPSDGTLWLSPDVHTEIFHYQTNGTLIAGDTIAFSGLTTGECPWAQGFGSVGCFNSGLAMGLDGNLFAGTAQDGKIYQLDPTVPASLGVFTTVTGRDEDLECGPLVEGFETILSRDYESGRIDILEAPDGTCVTTEISLDPSSAVNDLDFDKDHSVTATVLANGQPLSGVLVEFNVTFGPNTGQVSNPGECTTDVNCTTDAAGQTSWSYTSIGSGTDTIEACYTTAGGTEHCATATKDWVDIEITLDPFQAVNDLTVDQNHTITATVTANGSPIVVGQVQFTILSGPNAPEQSDNGECSVNGDCTTDVAGQTSWSYTNPNVDPSGLGTDIIEACYTSEQGNEHCAKVTKDWKDLTPPKVVCTETVNPHGKTTPPAGSTTLPGSRGGQNEDGFYKLTGIDAIDGVVDIFVNGFGAYLNGDKLKITEAPGTTPNEKKMGSSNGQADAIVAHLTLNSDPTVLGVDDSGNEIKVTCFVPPPPK</sequence>
<dbReference type="Gene3D" id="2.60.40.10">
    <property type="entry name" value="Immunoglobulins"/>
    <property type="match status" value="1"/>
</dbReference>
<dbReference type="SUPFAM" id="SSF49373">
    <property type="entry name" value="Invasin/intimin cell-adhesion fragments"/>
    <property type="match status" value="1"/>
</dbReference>
<dbReference type="EMBL" id="LCFB01000047">
    <property type="protein sequence ID" value="KKS83181.1"/>
    <property type="molecule type" value="Genomic_DNA"/>
</dbReference>
<gene>
    <name evidence="3" type="ORF">UV59_C0047G0003</name>
</gene>
<dbReference type="AlphaFoldDB" id="A0A0G1EJI6"/>